<protein>
    <recommendedName>
        <fullName evidence="3">F-box domain-containing protein</fullName>
    </recommendedName>
</protein>
<dbReference type="Proteomes" id="UP000244855">
    <property type="component" value="Unassembled WGS sequence"/>
</dbReference>
<keyword evidence="2" id="KW-1185">Reference proteome</keyword>
<evidence type="ECO:0000313" key="1">
    <source>
        <dbReference type="EMBL" id="PVI00168.1"/>
    </source>
</evidence>
<dbReference type="EMBL" id="KZ805378">
    <property type="protein sequence ID" value="PVI00168.1"/>
    <property type="molecule type" value="Genomic_DNA"/>
</dbReference>
<evidence type="ECO:0000313" key="2">
    <source>
        <dbReference type="Proteomes" id="UP000244855"/>
    </source>
</evidence>
<dbReference type="AlphaFoldDB" id="A0A2V1DPJ1"/>
<proteinExistence type="predicted"/>
<organism evidence="1 2">
    <name type="scientific">Periconia macrospinosa</name>
    <dbReference type="NCBI Taxonomy" id="97972"/>
    <lineage>
        <taxon>Eukaryota</taxon>
        <taxon>Fungi</taxon>
        <taxon>Dikarya</taxon>
        <taxon>Ascomycota</taxon>
        <taxon>Pezizomycotina</taxon>
        <taxon>Dothideomycetes</taxon>
        <taxon>Pleosporomycetidae</taxon>
        <taxon>Pleosporales</taxon>
        <taxon>Massarineae</taxon>
        <taxon>Periconiaceae</taxon>
        <taxon>Periconia</taxon>
    </lineage>
</organism>
<accession>A0A2V1DPJ1</accession>
<evidence type="ECO:0008006" key="3">
    <source>
        <dbReference type="Google" id="ProtNLM"/>
    </source>
</evidence>
<name>A0A2V1DPJ1_9PLEO</name>
<sequence>MPQTADQSSAFLRLPTEIRFMIYEYLGSVKTYHHRLSRPTDVKKPTTITLVIQTIEAAALLSTCRVVNREVSTKLKDELQEMHSTPARLMLNILTATTATGGNGDISRGWNIPWRGTLMVAPNVSTPDLSDEFAFLEKVTCGKVKFDQIPQAAQSALVRKWLAKVESRRVLDGNDQKLGPYLELRLFFNGILLMSEDLMKQIYSLMIRNNVRNKQHIQGQEFHHDIPPHNRTHVMVKVLREEQALENGETMEASFSIIPEAAWQKDWEEDCMKGVEL</sequence>
<reference evidence="1 2" key="1">
    <citation type="journal article" date="2018" name="Sci. Rep.">
        <title>Comparative genomics provides insights into the lifestyle and reveals functional heterogeneity of dark septate endophytic fungi.</title>
        <authorList>
            <person name="Knapp D.G."/>
            <person name="Nemeth J.B."/>
            <person name="Barry K."/>
            <person name="Hainaut M."/>
            <person name="Henrissat B."/>
            <person name="Johnson J."/>
            <person name="Kuo A."/>
            <person name="Lim J.H.P."/>
            <person name="Lipzen A."/>
            <person name="Nolan M."/>
            <person name="Ohm R.A."/>
            <person name="Tamas L."/>
            <person name="Grigoriev I.V."/>
            <person name="Spatafora J.W."/>
            <person name="Nagy L.G."/>
            <person name="Kovacs G.M."/>
        </authorList>
    </citation>
    <scope>NUCLEOTIDE SEQUENCE [LARGE SCALE GENOMIC DNA]</scope>
    <source>
        <strain evidence="1 2">DSE2036</strain>
    </source>
</reference>
<gene>
    <name evidence="1" type="ORF">DM02DRAFT_655718</name>
</gene>